<keyword evidence="18" id="KW-0121">Carboxypeptidase</keyword>
<evidence type="ECO:0000256" key="11">
    <source>
        <dbReference type="ARBA" id="ARBA00022989"/>
    </source>
</evidence>
<dbReference type="InterPro" id="IPR001460">
    <property type="entry name" value="PCN-bd_Tpept"/>
</dbReference>
<dbReference type="GO" id="GO:0009002">
    <property type="term" value="F:serine-type D-Ala-D-Ala carboxypeptidase activity"/>
    <property type="evidence" value="ECO:0007669"/>
    <property type="project" value="UniProtKB-EC"/>
</dbReference>
<proteinExistence type="inferred from homology"/>
<organism evidence="18 19">
    <name type="scientific">Nocardioides kribbensis</name>
    <dbReference type="NCBI Taxonomy" id="305517"/>
    <lineage>
        <taxon>Bacteria</taxon>
        <taxon>Bacillati</taxon>
        <taxon>Actinomycetota</taxon>
        <taxon>Actinomycetes</taxon>
        <taxon>Propionibacteriales</taxon>
        <taxon>Nocardioidaceae</taxon>
        <taxon>Nocardioides</taxon>
    </lineage>
</organism>
<keyword evidence="9" id="KW-0133">Cell shape</keyword>
<feature type="domain" description="Penicillin-binding protein transpeptidase" evidence="16">
    <location>
        <begin position="313"/>
        <end position="677"/>
    </location>
</feature>
<dbReference type="InterPro" id="IPR050515">
    <property type="entry name" value="Beta-lactam/transpept"/>
</dbReference>
<dbReference type="NCBIfam" id="TIGR03423">
    <property type="entry name" value="pbp2_mrdA"/>
    <property type="match status" value="1"/>
</dbReference>
<evidence type="ECO:0000256" key="4">
    <source>
        <dbReference type="ARBA" id="ARBA00022475"/>
    </source>
</evidence>
<evidence type="ECO:0000256" key="9">
    <source>
        <dbReference type="ARBA" id="ARBA00022960"/>
    </source>
</evidence>
<evidence type="ECO:0000256" key="12">
    <source>
        <dbReference type="ARBA" id="ARBA00023136"/>
    </source>
</evidence>
<feature type="region of interest" description="Disordered" evidence="14">
    <location>
        <begin position="699"/>
        <end position="725"/>
    </location>
</feature>
<evidence type="ECO:0000256" key="2">
    <source>
        <dbReference type="ARBA" id="ARBA00004236"/>
    </source>
</evidence>
<gene>
    <name evidence="18" type="primary">mrdA</name>
    <name evidence="18" type="ORF">V6R90_11990</name>
</gene>
<evidence type="ECO:0000256" key="7">
    <source>
        <dbReference type="ARBA" id="ARBA00022692"/>
    </source>
</evidence>
<keyword evidence="11 15" id="KW-1133">Transmembrane helix</keyword>
<keyword evidence="8 18" id="KW-0378">Hydrolase</keyword>
<dbReference type="EC" id="3.4.16.4" evidence="18"/>
<dbReference type="Gene3D" id="3.40.710.10">
    <property type="entry name" value="DD-peptidase/beta-lactamase superfamily"/>
    <property type="match status" value="1"/>
</dbReference>
<evidence type="ECO:0000256" key="14">
    <source>
        <dbReference type="SAM" id="MobiDB-lite"/>
    </source>
</evidence>
<evidence type="ECO:0000256" key="6">
    <source>
        <dbReference type="ARBA" id="ARBA00022670"/>
    </source>
</evidence>
<dbReference type="SUPFAM" id="SSF56601">
    <property type="entry name" value="beta-lactamase/transpeptidase-like"/>
    <property type="match status" value="1"/>
</dbReference>
<keyword evidence="13" id="KW-0961">Cell wall biogenesis/degradation</keyword>
<keyword evidence="5" id="KW-0997">Cell inner membrane</keyword>
<dbReference type="Pfam" id="PF00905">
    <property type="entry name" value="Transpeptidase"/>
    <property type="match status" value="1"/>
</dbReference>
<keyword evidence="7 15" id="KW-0812">Transmembrane</keyword>
<keyword evidence="19" id="KW-1185">Reference proteome</keyword>
<keyword evidence="10" id="KW-0573">Peptidoglycan synthesis</keyword>
<keyword evidence="12 15" id="KW-0472">Membrane</keyword>
<comment type="caution">
    <text evidence="18">The sequence shown here is derived from an EMBL/GenBank/DDBJ whole genome shotgun (WGS) entry which is preliminary data.</text>
</comment>
<dbReference type="EMBL" id="JBEGDP010000012">
    <property type="protein sequence ID" value="MEQ7847997.1"/>
    <property type="molecule type" value="Genomic_DNA"/>
</dbReference>
<evidence type="ECO:0000256" key="15">
    <source>
        <dbReference type="SAM" id="Phobius"/>
    </source>
</evidence>
<reference evidence="18 19" key="1">
    <citation type="submission" date="2024-02" db="EMBL/GenBank/DDBJ databases">
        <title>Full genome sequence of Nocardioides kribbensis.</title>
        <authorList>
            <person name="Poletto B.L."/>
            <person name="Silva G."/>
            <person name="Galante D."/>
            <person name="Campos K.R."/>
            <person name="Santos M.B.N."/>
            <person name="Sacchi C.T."/>
        </authorList>
    </citation>
    <scope>NUCLEOTIDE SEQUENCE [LARGE SCALE GENOMIC DNA]</scope>
    <source>
        <strain evidence="18 19">O4R</strain>
    </source>
</reference>
<keyword evidence="6" id="KW-0645">Protease</keyword>
<sequence length="725" mass="78179">MSVRTGRPTGLTVNGEEQAGTRRSRLRLVVIQALVFSLFATLGVRLYYLQVVSGEQYRTQAASQSVRDIVVQPQRGLIVDDMGRPLVSNRTSWVVSVDRTLLGKLRARDQRTVLERVAEVSRTPVRDIRRALLTCGDPGSIEGSCWNGSPYQPVPVAEDVPKRTALMILEQPEDYPAVLAEQQTVRSYPSPYGVNLAHVLGYLSPITEDELDQAEADDDSSVNGASSVGRAGVEKQYDAWLRGMPGYKSVAVDSMGRVLGDDGEVQARPGDTLVTSIDARVQGVVERQLAQTITTARSTFDTVTGKNYVADSGAAVVLEADTGRVVAMASQPTYDPEVWVGGITQKQLSRLFSEAAGTPLLGRATQGQFAPGSTWKPFMTAGALTHGYSPSTSLNCSSSFRVGNRDFKNYESGAYGFISFAKALEVSCNTFFYRVGYDYWQRFGSDVSDVDAKDPLVAEAQAFGFGSETGIDLPGEASGRIADRKWKLAYYESMKDYYCGIADKPQDAETSDFVYTFAGEFCVEGFAYRAGDAVNFAIGQGDTIVTPLQLARAYGALANGGTLYAPRVGKAVVGPDGKVIQRIPPQVQGRVDLPEETLRYVDEALKNVTRVGTMAWRMVGFPLDEVPIRSKTGSAEVYGKQSTSWVASYSDDYVVVMMVSQGGTGSGTSGPAVRKIWEALYGVDGESVVADDAAIPGTTPPAGLPTFADDGSILPPVRPTTEESR</sequence>
<dbReference type="Gene3D" id="3.90.1310.10">
    <property type="entry name" value="Penicillin-binding protein 2a (Domain 2)"/>
    <property type="match status" value="1"/>
</dbReference>
<dbReference type="RefSeq" id="WP_349804816.1">
    <property type="nucleotide sequence ID" value="NZ_JBEGDP010000012.1"/>
</dbReference>
<comment type="similarity">
    <text evidence="3">Belongs to the transpeptidase family.</text>
</comment>
<evidence type="ECO:0000256" key="1">
    <source>
        <dbReference type="ARBA" id="ARBA00004167"/>
    </source>
</evidence>
<protein>
    <submittedName>
        <fullName evidence="18">Penicillin-binding protein 2</fullName>
        <ecNumber evidence="18">3.4.16.4</ecNumber>
    </submittedName>
</protein>
<dbReference type="InterPro" id="IPR005311">
    <property type="entry name" value="PBP_dimer"/>
</dbReference>
<dbReference type="PANTHER" id="PTHR30627:SF2">
    <property type="entry name" value="PEPTIDOGLYCAN D,D-TRANSPEPTIDASE MRDA"/>
    <property type="match status" value="1"/>
</dbReference>
<name>A0ABV1NZQ2_9ACTN</name>
<dbReference type="PANTHER" id="PTHR30627">
    <property type="entry name" value="PEPTIDOGLYCAN D,D-TRANSPEPTIDASE"/>
    <property type="match status" value="1"/>
</dbReference>
<evidence type="ECO:0000259" key="17">
    <source>
        <dbReference type="Pfam" id="PF03717"/>
    </source>
</evidence>
<feature type="domain" description="Penicillin-binding protein dimerisation" evidence="17">
    <location>
        <begin position="71"/>
        <end position="259"/>
    </location>
</feature>
<feature type="transmembrane region" description="Helical" evidence="15">
    <location>
        <begin position="28"/>
        <end position="48"/>
    </location>
</feature>
<evidence type="ECO:0000313" key="18">
    <source>
        <dbReference type="EMBL" id="MEQ7847997.1"/>
    </source>
</evidence>
<evidence type="ECO:0000256" key="3">
    <source>
        <dbReference type="ARBA" id="ARBA00007171"/>
    </source>
</evidence>
<dbReference type="SUPFAM" id="SSF56519">
    <property type="entry name" value="Penicillin binding protein dimerisation domain"/>
    <property type="match status" value="1"/>
</dbReference>
<dbReference type="InterPro" id="IPR012338">
    <property type="entry name" value="Beta-lactam/transpept-like"/>
</dbReference>
<dbReference type="InterPro" id="IPR017790">
    <property type="entry name" value="Penicillin-binding_protein_2"/>
</dbReference>
<dbReference type="Pfam" id="PF03717">
    <property type="entry name" value="PBP_dimer"/>
    <property type="match status" value="1"/>
</dbReference>
<evidence type="ECO:0000313" key="19">
    <source>
        <dbReference type="Proteomes" id="UP001482520"/>
    </source>
</evidence>
<evidence type="ECO:0000256" key="13">
    <source>
        <dbReference type="ARBA" id="ARBA00023316"/>
    </source>
</evidence>
<comment type="subcellular location">
    <subcellularLocation>
        <location evidence="2">Cell membrane</location>
    </subcellularLocation>
    <subcellularLocation>
        <location evidence="1">Membrane</location>
        <topology evidence="1">Single-pass membrane protein</topology>
    </subcellularLocation>
</comment>
<evidence type="ECO:0000256" key="5">
    <source>
        <dbReference type="ARBA" id="ARBA00022519"/>
    </source>
</evidence>
<keyword evidence="4" id="KW-1003">Cell membrane</keyword>
<accession>A0ABV1NZQ2</accession>
<evidence type="ECO:0000259" key="16">
    <source>
        <dbReference type="Pfam" id="PF00905"/>
    </source>
</evidence>
<evidence type="ECO:0000256" key="8">
    <source>
        <dbReference type="ARBA" id="ARBA00022801"/>
    </source>
</evidence>
<dbReference type="InterPro" id="IPR036138">
    <property type="entry name" value="PBP_dimer_sf"/>
</dbReference>
<dbReference type="Proteomes" id="UP001482520">
    <property type="component" value="Unassembled WGS sequence"/>
</dbReference>
<evidence type="ECO:0000256" key="10">
    <source>
        <dbReference type="ARBA" id="ARBA00022984"/>
    </source>
</evidence>